<keyword evidence="1" id="KW-1133">Transmembrane helix</keyword>
<keyword evidence="1" id="KW-0472">Membrane</keyword>
<keyword evidence="3" id="KW-1185">Reference proteome</keyword>
<protein>
    <submittedName>
        <fullName evidence="2">Uncharacterized protein</fullName>
    </submittedName>
</protein>
<evidence type="ECO:0000313" key="3">
    <source>
        <dbReference type="Proteomes" id="UP000516148"/>
    </source>
</evidence>
<organism evidence="2 3">
    <name type="scientific">Sphingomonas alpina</name>
    <dbReference type="NCBI Taxonomy" id="653931"/>
    <lineage>
        <taxon>Bacteria</taxon>
        <taxon>Pseudomonadati</taxon>
        <taxon>Pseudomonadota</taxon>
        <taxon>Alphaproteobacteria</taxon>
        <taxon>Sphingomonadales</taxon>
        <taxon>Sphingomonadaceae</taxon>
        <taxon>Sphingomonas</taxon>
    </lineage>
</organism>
<keyword evidence="1" id="KW-0812">Transmembrane</keyword>
<dbReference type="AlphaFoldDB" id="A0A7H0LH61"/>
<reference evidence="2 3" key="1">
    <citation type="submission" date="2020-09" db="EMBL/GenBank/DDBJ databases">
        <title>Sphingomonas sp., a new species isolated from pork steak.</title>
        <authorList>
            <person name="Heidler von Heilborn D."/>
        </authorList>
    </citation>
    <scope>NUCLEOTIDE SEQUENCE [LARGE SCALE GENOMIC DNA]</scope>
    <source>
        <strain evidence="3">S8-3T</strain>
    </source>
</reference>
<feature type="transmembrane region" description="Helical" evidence="1">
    <location>
        <begin position="94"/>
        <end position="119"/>
    </location>
</feature>
<sequence length="145" mass="15988">MPTSRYRVIEKDRRLFVIDTWAEGGRPVQGAPPSLPKSSGAAPVGPLKLSLPRQTRFDGSAEVTTHPFYDDRAPRTIKLDAARMQTLGQVKLGVFAASFAFALVVLTNPWFLVAPLVLLNPGLRKGVRRLLTAWLDRAERASAEH</sequence>
<gene>
    <name evidence="2" type="ORF">H3Z74_20330</name>
</gene>
<dbReference type="EMBL" id="CP061038">
    <property type="protein sequence ID" value="QNQ09014.1"/>
    <property type="molecule type" value="Genomic_DNA"/>
</dbReference>
<accession>A0A7H0LH61</accession>
<proteinExistence type="predicted"/>
<evidence type="ECO:0000313" key="2">
    <source>
        <dbReference type="EMBL" id="QNQ09014.1"/>
    </source>
</evidence>
<dbReference type="KEGG" id="spap:H3Z74_20330"/>
<dbReference type="Proteomes" id="UP000516148">
    <property type="component" value="Chromosome"/>
</dbReference>
<name>A0A7H0LH61_9SPHN</name>
<evidence type="ECO:0000256" key="1">
    <source>
        <dbReference type="SAM" id="Phobius"/>
    </source>
</evidence>
<dbReference type="RefSeq" id="WP_187761339.1">
    <property type="nucleotide sequence ID" value="NZ_CP061038.1"/>
</dbReference>